<sequence>MVSSPCVKIHISQRGVPWNAPASHYIRIFKFSQILKKMFLINYIDLINLFTLCSILKFYYFYASQYLLYYQ</sequence>
<dbReference type="EMBL" id="MGDD01000023">
    <property type="protein sequence ID" value="OGL49059.1"/>
    <property type="molecule type" value="Genomic_DNA"/>
</dbReference>
<evidence type="ECO:0000256" key="1">
    <source>
        <dbReference type="SAM" id="Phobius"/>
    </source>
</evidence>
<gene>
    <name evidence="2" type="ORF">A2161_17040</name>
</gene>
<dbReference type="Proteomes" id="UP000179266">
    <property type="component" value="Unassembled WGS sequence"/>
</dbReference>
<proteinExistence type="predicted"/>
<evidence type="ECO:0000313" key="3">
    <source>
        <dbReference type="Proteomes" id="UP000179266"/>
    </source>
</evidence>
<reference evidence="2 3" key="1">
    <citation type="journal article" date="2016" name="Nat. Commun.">
        <title>Thousands of microbial genomes shed light on interconnected biogeochemical processes in an aquifer system.</title>
        <authorList>
            <person name="Anantharaman K."/>
            <person name="Brown C.T."/>
            <person name="Hug L.A."/>
            <person name="Sharon I."/>
            <person name="Castelle C.J."/>
            <person name="Probst A.J."/>
            <person name="Thomas B.C."/>
            <person name="Singh A."/>
            <person name="Wilkins M.J."/>
            <person name="Karaoz U."/>
            <person name="Brodie E.L."/>
            <person name="Williams K.H."/>
            <person name="Hubbard S.S."/>
            <person name="Banfield J.F."/>
        </authorList>
    </citation>
    <scope>NUCLEOTIDE SEQUENCE [LARGE SCALE GENOMIC DNA]</scope>
</reference>
<keyword evidence="1" id="KW-0812">Transmembrane</keyword>
<protein>
    <submittedName>
        <fullName evidence="2">Uncharacterized protein</fullName>
    </submittedName>
</protein>
<feature type="transmembrane region" description="Helical" evidence="1">
    <location>
        <begin position="40"/>
        <end position="62"/>
    </location>
</feature>
<accession>A0A1F7S5L3</accession>
<keyword evidence="1" id="KW-0472">Membrane</keyword>
<comment type="caution">
    <text evidence="2">The sequence shown here is derived from an EMBL/GenBank/DDBJ whole genome shotgun (WGS) entry which is preliminary data.</text>
</comment>
<dbReference type="AlphaFoldDB" id="A0A1F7S5L3"/>
<keyword evidence="1" id="KW-1133">Transmembrane helix</keyword>
<organism evidence="2 3">
    <name type="scientific">Candidatus Schekmanbacteria bacterium RBG_13_48_7</name>
    <dbReference type="NCBI Taxonomy" id="1817878"/>
    <lineage>
        <taxon>Bacteria</taxon>
        <taxon>Candidatus Schekmaniibacteriota</taxon>
    </lineage>
</organism>
<evidence type="ECO:0000313" key="2">
    <source>
        <dbReference type="EMBL" id="OGL49059.1"/>
    </source>
</evidence>
<name>A0A1F7S5L3_9BACT</name>